<keyword evidence="1" id="KW-0812">Transmembrane</keyword>
<keyword evidence="3" id="KW-1185">Reference proteome</keyword>
<feature type="transmembrane region" description="Helical" evidence="1">
    <location>
        <begin position="27"/>
        <end position="44"/>
    </location>
</feature>
<dbReference type="Proteomes" id="UP000243333">
    <property type="component" value="Unassembled WGS sequence"/>
</dbReference>
<sequence length="46" mass="5279">MEPNKPVNMPEETGETYTPVQRAILKLLQWGAWTAVFVAMLYVMHS</sequence>
<dbReference type="RefSeq" id="WP_156784671.1">
    <property type="nucleotide sequence ID" value="NZ_FNBU01000010.1"/>
</dbReference>
<evidence type="ECO:0000256" key="1">
    <source>
        <dbReference type="SAM" id="Phobius"/>
    </source>
</evidence>
<keyword evidence="1" id="KW-1133">Transmembrane helix</keyword>
<accession>A0A1G7L0L5</accession>
<dbReference type="AlphaFoldDB" id="A0A1G7L0L5"/>
<dbReference type="EMBL" id="FNBU01000010">
    <property type="protein sequence ID" value="SDF42549.1"/>
    <property type="molecule type" value="Genomic_DNA"/>
</dbReference>
<evidence type="ECO:0000313" key="3">
    <source>
        <dbReference type="Proteomes" id="UP000243333"/>
    </source>
</evidence>
<gene>
    <name evidence="2" type="ORF">SAMN05660235_01543</name>
</gene>
<keyword evidence="1" id="KW-0472">Membrane</keyword>
<evidence type="ECO:0000313" key="2">
    <source>
        <dbReference type="EMBL" id="SDF42549.1"/>
    </source>
</evidence>
<protein>
    <submittedName>
        <fullName evidence="2">Uncharacterized protein</fullName>
    </submittedName>
</protein>
<reference evidence="3" key="1">
    <citation type="submission" date="2016-10" db="EMBL/GenBank/DDBJ databases">
        <authorList>
            <person name="Varghese N."/>
            <person name="Submissions S."/>
        </authorList>
    </citation>
    <scope>NUCLEOTIDE SEQUENCE [LARGE SCALE GENOMIC DNA]</scope>
    <source>
        <strain evidence="3">DSM 23256</strain>
    </source>
</reference>
<name>A0A1G7L0L5_9FIRM</name>
<dbReference type="STRING" id="1123285.SAMN05660235_01543"/>
<proteinExistence type="predicted"/>
<organism evidence="2 3">
    <name type="scientific">Sporolituus thermophilus DSM 23256</name>
    <dbReference type="NCBI Taxonomy" id="1123285"/>
    <lineage>
        <taxon>Bacteria</taxon>
        <taxon>Bacillati</taxon>
        <taxon>Bacillota</taxon>
        <taxon>Negativicutes</taxon>
        <taxon>Selenomonadales</taxon>
        <taxon>Sporomusaceae</taxon>
        <taxon>Sporolituus</taxon>
    </lineage>
</organism>